<evidence type="ECO:0000256" key="1">
    <source>
        <dbReference type="SAM" id="MobiDB-lite"/>
    </source>
</evidence>
<gene>
    <name evidence="3" type="ORF">BDV38DRAFT_281542</name>
</gene>
<keyword evidence="4" id="KW-1185">Reference proteome</keyword>
<dbReference type="Proteomes" id="UP000325672">
    <property type="component" value="Unassembled WGS sequence"/>
</dbReference>
<feature type="region of interest" description="Disordered" evidence="1">
    <location>
        <begin position="142"/>
        <end position="165"/>
    </location>
</feature>
<organism evidence="3 4">
    <name type="scientific">Aspergillus pseudotamarii</name>
    <dbReference type="NCBI Taxonomy" id="132259"/>
    <lineage>
        <taxon>Eukaryota</taxon>
        <taxon>Fungi</taxon>
        <taxon>Dikarya</taxon>
        <taxon>Ascomycota</taxon>
        <taxon>Pezizomycotina</taxon>
        <taxon>Eurotiomycetes</taxon>
        <taxon>Eurotiomycetidae</taxon>
        <taxon>Eurotiales</taxon>
        <taxon>Aspergillaceae</taxon>
        <taxon>Aspergillus</taxon>
        <taxon>Aspergillus subgen. Circumdati</taxon>
    </lineage>
</organism>
<dbReference type="OrthoDB" id="3660917at2759"/>
<evidence type="ECO:0000313" key="4">
    <source>
        <dbReference type="Proteomes" id="UP000325672"/>
    </source>
</evidence>
<accession>A0A5N6SYY6</accession>
<feature type="chain" id="PRO_5024924436" evidence="2">
    <location>
        <begin position="25"/>
        <end position="251"/>
    </location>
</feature>
<dbReference type="RefSeq" id="XP_031915044.1">
    <property type="nucleotide sequence ID" value="XM_032059579.1"/>
</dbReference>
<sequence length="251" mass="28198">MHPIPLAVLSLIATSSLVIPKVLAQSESSAWEAISKMKMDPEGYFHIADDGVARSYDGNDAVIDYVPLANDQLMQLLSNLPEPWQQELDHLHSIFDGVDGLQVVDEDQLLNPPAWLRRVVDREPPQSQNPKREVESLLEGRDWYCPRPDDQDEETSQTRPSLKHSPSLQGFLHLASDGVYRSFSSSGEVVDYKQLNPAEIAIVLKDFDGHIDSEAFEKVKQKLQGVDGRNVTDLDQLLHPGPELRPLKFNK</sequence>
<evidence type="ECO:0000256" key="2">
    <source>
        <dbReference type="SAM" id="SignalP"/>
    </source>
</evidence>
<reference evidence="3 4" key="1">
    <citation type="submission" date="2019-04" db="EMBL/GenBank/DDBJ databases">
        <title>Friends and foes A comparative genomics study of 23 Aspergillus species from section Flavi.</title>
        <authorList>
            <consortium name="DOE Joint Genome Institute"/>
            <person name="Kjaerbolling I."/>
            <person name="Vesth T."/>
            <person name="Frisvad J.C."/>
            <person name="Nybo J.L."/>
            <person name="Theobald S."/>
            <person name="Kildgaard S."/>
            <person name="Isbrandt T."/>
            <person name="Kuo A."/>
            <person name="Sato A."/>
            <person name="Lyhne E.K."/>
            <person name="Kogle M.E."/>
            <person name="Wiebenga A."/>
            <person name="Kun R.S."/>
            <person name="Lubbers R.J."/>
            <person name="Makela M.R."/>
            <person name="Barry K."/>
            <person name="Chovatia M."/>
            <person name="Clum A."/>
            <person name="Daum C."/>
            <person name="Haridas S."/>
            <person name="He G."/>
            <person name="LaButti K."/>
            <person name="Lipzen A."/>
            <person name="Mondo S."/>
            <person name="Riley R."/>
            <person name="Salamov A."/>
            <person name="Simmons B.A."/>
            <person name="Magnuson J.K."/>
            <person name="Henrissat B."/>
            <person name="Mortensen U.H."/>
            <person name="Larsen T.O."/>
            <person name="Devries R.P."/>
            <person name="Grigoriev I.V."/>
            <person name="Machida M."/>
            <person name="Baker S.E."/>
            <person name="Andersen M.R."/>
        </authorList>
    </citation>
    <scope>NUCLEOTIDE SEQUENCE [LARGE SCALE GENOMIC DNA]</scope>
    <source>
        <strain evidence="3 4">CBS 117625</strain>
    </source>
</reference>
<dbReference type="GeneID" id="43643789"/>
<protein>
    <submittedName>
        <fullName evidence="3">Uncharacterized protein</fullName>
    </submittedName>
</protein>
<keyword evidence="2" id="KW-0732">Signal</keyword>
<dbReference type="AlphaFoldDB" id="A0A5N6SYY6"/>
<name>A0A5N6SYY6_ASPPS</name>
<evidence type="ECO:0000313" key="3">
    <source>
        <dbReference type="EMBL" id="KAE8138981.1"/>
    </source>
</evidence>
<dbReference type="EMBL" id="ML743568">
    <property type="protein sequence ID" value="KAE8138981.1"/>
    <property type="molecule type" value="Genomic_DNA"/>
</dbReference>
<proteinExistence type="predicted"/>
<feature type="signal peptide" evidence="2">
    <location>
        <begin position="1"/>
        <end position="24"/>
    </location>
</feature>